<dbReference type="InterPro" id="IPR001927">
    <property type="entry name" value="Na/Gal_symport"/>
</dbReference>
<feature type="transmembrane region" description="Helical" evidence="9">
    <location>
        <begin position="252"/>
        <end position="271"/>
    </location>
</feature>
<evidence type="ECO:0000313" key="11">
    <source>
        <dbReference type="EMBL" id="KIU21608.1"/>
    </source>
</evidence>
<sequence length="468" mass="52002">MNKVKQYLSYAAGAFGHDAFYATLSTYFMIFVTGQLFDTPDKAFNNQMIGWVTTMIVGIRLVEIIFDPIIGGVVDNTRTRWGKFKPWLVIAGLISSVLLVVIFTNFGGLATAHPMLYLVLFGIVFVTLDAFYSFKDIAFWSMLPALSLDSSTREKFGTVARFGSTLGQQGVQIVVVPLVMFFSITFTGAHTETRTGWFWFAVVIGVIAYLGALLTAAGTKEEDNIVRQNTEKVGLLEVFKVVGKNDQLMWQAISYIMFALAYVVTNSLLLYYFKYVMGADSKFYLVGIFTAIEGMIAVAIFPTLTKFLARRTIFFSGAVVMLAGYVLFMFAGNNLPVVLTAVTMFFMPYPIMFLVVLMTITDSVEYGQWKLGTRHESVTLAIRPLLDKLAGAFANGVVGFAAVVAGMTGSAKPSDITAQGLQMFKVFMFYGPMILIVISVLIYWRKVTLTETRHAEIVAELEERLQEK</sequence>
<evidence type="ECO:0000256" key="3">
    <source>
        <dbReference type="ARBA" id="ARBA00022475"/>
    </source>
</evidence>
<protein>
    <submittedName>
        <fullName evidence="11">LacS protein</fullName>
    </submittedName>
    <submittedName>
        <fullName evidence="10">Lactose permease</fullName>
    </submittedName>
    <submittedName>
        <fullName evidence="12">MFS transporter</fullName>
    </submittedName>
</protein>
<evidence type="ECO:0000313" key="14">
    <source>
        <dbReference type="Proteomes" id="UP000244870"/>
    </source>
</evidence>
<keyword evidence="5 9" id="KW-0812">Transmembrane</keyword>
<dbReference type="PANTHER" id="PTHR11328:SF36">
    <property type="entry name" value="MELIBIOSE PERMEASE"/>
    <property type="match status" value="1"/>
</dbReference>
<feature type="transmembrane region" description="Helical" evidence="9">
    <location>
        <begin position="48"/>
        <end position="66"/>
    </location>
</feature>
<evidence type="ECO:0000256" key="7">
    <source>
        <dbReference type="ARBA" id="ARBA00022989"/>
    </source>
</evidence>
<feature type="transmembrane region" description="Helical" evidence="9">
    <location>
        <begin position="427"/>
        <end position="444"/>
    </location>
</feature>
<dbReference type="RefSeq" id="WP_043710927.1">
    <property type="nucleotide sequence ID" value="NZ_CP020928.1"/>
</dbReference>
<dbReference type="Proteomes" id="UP000320012">
    <property type="component" value="Unassembled WGS sequence"/>
</dbReference>
<evidence type="ECO:0000256" key="8">
    <source>
        <dbReference type="ARBA" id="ARBA00023136"/>
    </source>
</evidence>
<keyword evidence="13" id="KW-1185">Reference proteome</keyword>
<evidence type="ECO:0000256" key="4">
    <source>
        <dbReference type="ARBA" id="ARBA00022597"/>
    </source>
</evidence>
<evidence type="ECO:0000256" key="6">
    <source>
        <dbReference type="ARBA" id="ARBA00022847"/>
    </source>
</evidence>
<keyword evidence="2" id="KW-0813">Transport</keyword>
<dbReference type="STRING" id="137591.AO080_01305"/>
<dbReference type="GO" id="GO:0005886">
    <property type="term" value="C:plasma membrane"/>
    <property type="evidence" value="ECO:0007669"/>
    <property type="project" value="UniProtKB-SubCell"/>
</dbReference>
<evidence type="ECO:0000256" key="9">
    <source>
        <dbReference type="SAM" id="Phobius"/>
    </source>
</evidence>
<evidence type="ECO:0000313" key="13">
    <source>
        <dbReference type="Proteomes" id="UP000032287"/>
    </source>
</evidence>
<accession>A0A0D1JJS6</accession>
<dbReference type="GO" id="GO:0006814">
    <property type="term" value="P:sodium ion transport"/>
    <property type="evidence" value="ECO:0007669"/>
    <property type="project" value="InterPro"/>
</dbReference>
<feature type="transmembrane region" description="Helical" evidence="9">
    <location>
        <begin position="197"/>
        <end position="217"/>
    </location>
</feature>
<dbReference type="Proteomes" id="UP000244870">
    <property type="component" value="Chromosome"/>
</dbReference>
<evidence type="ECO:0000256" key="5">
    <source>
        <dbReference type="ARBA" id="ARBA00022692"/>
    </source>
</evidence>
<evidence type="ECO:0000313" key="12">
    <source>
        <dbReference type="EMBL" id="TVV26550.1"/>
    </source>
</evidence>
<reference evidence="11 13" key="1">
    <citation type="journal article" date="2015" name="Microbiology (Mosc.)">
        <title>Genomics of the Weissella cibaria species with an examination of its metabolic traits.</title>
        <authorList>
            <person name="Lynch K.M."/>
            <person name="Lucid A."/>
            <person name="Arendt E.K."/>
            <person name="Sleator R.D."/>
            <person name="Lucey B."/>
            <person name="Coffey A."/>
        </authorList>
    </citation>
    <scope>NUCLEOTIDE SEQUENCE [LARGE SCALE GENOMIC DNA]</scope>
    <source>
        <strain evidence="11 13">MG1</strain>
    </source>
</reference>
<keyword evidence="8 9" id="KW-0472">Membrane</keyword>
<keyword evidence="6" id="KW-0769">Symport</keyword>
<feature type="transmembrane region" description="Helical" evidence="9">
    <location>
        <begin position="389"/>
        <end position="407"/>
    </location>
</feature>
<dbReference type="SUPFAM" id="SSF103473">
    <property type="entry name" value="MFS general substrate transporter"/>
    <property type="match status" value="1"/>
</dbReference>
<dbReference type="EMBL" id="JWHU01000007">
    <property type="protein sequence ID" value="KIU21608.1"/>
    <property type="molecule type" value="Genomic_DNA"/>
</dbReference>
<keyword evidence="3" id="KW-1003">Cell membrane</keyword>
<reference evidence="12 15" key="3">
    <citation type="submission" date="2019-07" db="EMBL/GenBank/DDBJ databases">
        <title>Genome sequence of Weissella cibaria GK1.</title>
        <authorList>
            <person name="Choi H.-J."/>
        </authorList>
    </citation>
    <scope>NUCLEOTIDE SEQUENCE [LARGE SCALE GENOMIC DNA]</scope>
    <source>
        <strain evidence="12 15">GK1</strain>
    </source>
</reference>
<reference evidence="10 14" key="2">
    <citation type="submission" date="2017-04" db="EMBL/GenBank/DDBJ databases">
        <title>Weissella cibaria strain m2 complete genome.</title>
        <authorList>
            <person name="Pan Q."/>
            <person name="Tan M."/>
            <person name="Yao F."/>
            <person name="Su S."/>
        </authorList>
    </citation>
    <scope>NUCLEOTIDE SEQUENCE [LARGE SCALE GENOMIC DNA]</scope>
    <source>
        <strain evidence="10 14">M2</strain>
    </source>
</reference>
<dbReference type="InterPro" id="IPR036259">
    <property type="entry name" value="MFS_trans_sf"/>
</dbReference>
<dbReference type="eggNOG" id="COG2211">
    <property type="taxonomic scope" value="Bacteria"/>
</dbReference>
<dbReference type="Gene3D" id="1.20.1250.20">
    <property type="entry name" value="MFS general substrate transporter like domains"/>
    <property type="match status" value="1"/>
</dbReference>
<feature type="transmembrane region" description="Helical" evidence="9">
    <location>
        <begin position="171"/>
        <end position="191"/>
    </location>
</feature>
<name>A0A0D1JJS6_9LACO</name>
<dbReference type="GO" id="GO:0015293">
    <property type="term" value="F:symporter activity"/>
    <property type="evidence" value="ECO:0007669"/>
    <property type="project" value="UniProtKB-KW"/>
</dbReference>
<dbReference type="NCBIfam" id="TIGR00792">
    <property type="entry name" value="gph"/>
    <property type="match status" value="1"/>
</dbReference>
<dbReference type="EMBL" id="VNHC01000002">
    <property type="protein sequence ID" value="TVV26550.1"/>
    <property type="molecule type" value="Genomic_DNA"/>
</dbReference>
<dbReference type="AlphaFoldDB" id="A0A0D1JJS6"/>
<keyword evidence="7 9" id="KW-1133">Transmembrane helix</keyword>
<dbReference type="PANTHER" id="PTHR11328">
    <property type="entry name" value="MAJOR FACILITATOR SUPERFAMILY DOMAIN-CONTAINING PROTEIN"/>
    <property type="match status" value="1"/>
</dbReference>
<evidence type="ECO:0000313" key="10">
    <source>
        <dbReference type="EMBL" id="AWF94574.1"/>
    </source>
</evidence>
<keyword evidence="4" id="KW-0762">Sugar transport</keyword>
<dbReference type="PATRIC" id="fig|137591.25.peg.662"/>
<evidence type="ECO:0000256" key="2">
    <source>
        <dbReference type="ARBA" id="ARBA00022448"/>
    </source>
</evidence>
<organism evidence="11 13">
    <name type="scientific">Weissella cibaria</name>
    <dbReference type="NCBI Taxonomy" id="137591"/>
    <lineage>
        <taxon>Bacteria</taxon>
        <taxon>Bacillati</taxon>
        <taxon>Bacillota</taxon>
        <taxon>Bacilli</taxon>
        <taxon>Lactobacillales</taxon>
        <taxon>Lactobacillaceae</taxon>
        <taxon>Weissella</taxon>
    </lineage>
</organism>
<dbReference type="InterPro" id="IPR039672">
    <property type="entry name" value="MFS_2"/>
</dbReference>
<feature type="transmembrane region" description="Helical" evidence="9">
    <location>
        <begin position="337"/>
        <end position="360"/>
    </location>
</feature>
<dbReference type="GO" id="GO:0008643">
    <property type="term" value="P:carbohydrate transport"/>
    <property type="evidence" value="ECO:0007669"/>
    <property type="project" value="InterPro"/>
</dbReference>
<comment type="subcellular location">
    <subcellularLocation>
        <location evidence="1">Cell membrane</location>
        <topology evidence="1">Multi-pass membrane protein</topology>
    </subcellularLocation>
</comment>
<feature type="transmembrane region" description="Helical" evidence="9">
    <location>
        <begin position="313"/>
        <end position="331"/>
    </location>
</feature>
<dbReference type="PROSITE" id="PS00872">
    <property type="entry name" value="NA_GALACTOSIDE_SYMP"/>
    <property type="match status" value="1"/>
</dbReference>
<dbReference type="Pfam" id="PF13347">
    <property type="entry name" value="MFS_2"/>
    <property type="match status" value="1"/>
</dbReference>
<feature type="transmembrane region" description="Helical" evidence="9">
    <location>
        <begin position="283"/>
        <end position="301"/>
    </location>
</feature>
<dbReference type="InterPro" id="IPR018043">
    <property type="entry name" value="Na/Gal_symport_CS"/>
</dbReference>
<dbReference type="CDD" id="cd17332">
    <property type="entry name" value="MFS_MelB_like"/>
    <property type="match status" value="1"/>
</dbReference>
<evidence type="ECO:0000256" key="1">
    <source>
        <dbReference type="ARBA" id="ARBA00004651"/>
    </source>
</evidence>
<dbReference type="Proteomes" id="UP000032287">
    <property type="component" value="Unassembled WGS sequence"/>
</dbReference>
<dbReference type="EMBL" id="CP020928">
    <property type="protein sequence ID" value="AWF94574.1"/>
    <property type="molecule type" value="Genomic_DNA"/>
</dbReference>
<feature type="transmembrane region" description="Helical" evidence="9">
    <location>
        <begin position="87"/>
        <end position="109"/>
    </location>
</feature>
<evidence type="ECO:0000313" key="15">
    <source>
        <dbReference type="Proteomes" id="UP000320012"/>
    </source>
</evidence>
<feature type="transmembrane region" description="Helical" evidence="9">
    <location>
        <begin position="115"/>
        <end position="134"/>
    </location>
</feature>
<gene>
    <name evidence="11" type="primary">lacS</name>
    <name evidence="10" type="ORF">B6254_0127</name>
    <name evidence="12" type="ORF">FO435_00825</name>
    <name evidence="11" type="ORF">QX99_00689</name>
</gene>
<proteinExistence type="predicted"/>